<feature type="compositionally biased region" description="Basic and acidic residues" evidence="4">
    <location>
        <begin position="266"/>
        <end position="279"/>
    </location>
</feature>
<dbReference type="GO" id="GO:0016491">
    <property type="term" value="F:oxidoreductase activity"/>
    <property type="evidence" value="ECO:0007669"/>
    <property type="project" value="UniProtKB-KW"/>
</dbReference>
<dbReference type="PROSITE" id="PS00061">
    <property type="entry name" value="ADH_SHORT"/>
    <property type="match status" value="1"/>
</dbReference>
<dbReference type="EMBL" id="CP019082">
    <property type="protein sequence ID" value="APW61940.1"/>
    <property type="molecule type" value="Genomic_DNA"/>
</dbReference>
<proteinExistence type="inferred from homology"/>
<reference evidence="6" key="1">
    <citation type="submission" date="2016-12" db="EMBL/GenBank/DDBJ databases">
        <title>Comparative genomics of four Isosphaeraceae planctomycetes: a common pool of plasmids and glycoside hydrolase genes.</title>
        <authorList>
            <person name="Ivanova A."/>
        </authorList>
    </citation>
    <scope>NUCLEOTIDE SEQUENCE [LARGE SCALE GENOMIC DNA]</scope>
    <source>
        <strain evidence="6">PX4</strain>
    </source>
</reference>
<feature type="region of interest" description="Disordered" evidence="4">
    <location>
        <begin position="266"/>
        <end position="288"/>
    </location>
</feature>
<gene>
    <name evidence="5" type="ORF">BSF38_03472</name>
</gene>
<dbReference type="PANTHER" id="PTHR44196:SF1">
    <property type="entry name" value="DEHYDROGENASE_REDUCTASE SDR FAMILY MEMBER 7B"/>
    <property type="match status" value="1"/>
</dbReference>
<protein>
    <submittedName>
        <fullName evidence="5">Putative oxidoreductase</fullName>
        <ecNumber evidence="5">1.-.-.-</ecNumber>
    </submittedName>
</protein>
<comment type="similarity">
    <text evidence="1 3">Belongs to the short-chain dehydrogenases/reductases (SDR) family.</text>
</comment>
<dbReference type="CDD" id="cd05360">
    <property type="entry name" value="SDR_c3"/>
    <property type="match status" value="1"/>
</dbReference>
<accession>A0A1U7CSL8</accession>
<dbReference type="Gene3D" id="3.40.50.720">
    <property type="entry name" value="NAD(P)-binding Rossmann-like Domain"/>
    <property type="match status" value="1"/>
</dbReference>
<evidence type="ECO:0000256" key="3">
    <source>
        <dbReference type="RuleBase" id="RU000363"/>
    </source>
</evidence>
<name>A0A1U7CSL8_9BACT</name>
<evidence type="ECO:0000313" key="6">
    <source>
        <dbReference type="Proteomes" id="UP000186309"/>
    </source>
</evidence>
<dbReference type="EC" id="1.-.-.-" evidence="5"/>
<sequence length="348" mass="37545">MRPLHEQSVVITGASSGIGRRTAIEFAKRGAQVTLAARNDSALKEVASEIRRDGGKAHVVVTDVAEWPQVERLAEAAAAHYGRIDTWVNNAGVSVYAHFEDLLVEEIDRIIRVDLLGQIYGAKAALPYMRKQGEGTIINVASELGVRGAPLQSIYCAAKHGVKGFTEALRLELDHENSGVRTTLILPGATNTPFFAHSRSKLGAKASPPGIVYEPEAVAEAIVFAAEHPRRDIFVGVSAKSYDWLQRLSPAMADQMSLMAGASIEKQKSHEPDNGRDTLFEPWTGHGAERGDYPGRTSSWYTKVFEHHPALKVAALGAVAGTFAAGLLGLARRNGNGHETGNGWRLRG</sequence>
<dbReference type="NCBIfam" id="NF005495">
    <property type="entry name" value="PRK07109.1"/>
    <property type="match status" value="1"/>
</dbReference>
<evidence type="ECO:0000313" key="5">
    <source>
        <dbReference type="EMBL" id="APW61940.1"/>
    </source>
</evidence>
<dbReference type="Proteomes" id="UP000186309">
    <property type="component" value="Chromosome"/>
</dbReference>
<evidence type="ECO:0000256" key="4">
    <source>
        <dbReference type="SAM" id="MobiDB-lite"/>
    </source>
</evidence>
<dbReference type="AlphaFoldDB" id="A0A1U7CSL8"/>
<dbReference type="RefSeq" id="WP_076351029.1">
    <property type="nucleotide sequence ID" value="NZ_CP019082.1"/>
</dbReference>
<dbReference type="Pfam" id="PF00106">
    <property type="entry name" value="adh_short"/>
    <property type="match status" value="1"/>
</dbReference>
<dbReference type="InterPro" id="IPR036291">
    <property type="entry name" value="NAD(P)-bd_dom_sf"/>
</dbReference>
<evidence type="ECO:0000256" key="1">
    <source>
        <dbReference type="ARBA" id="ARBA00006484"/>
    </source>
</evidence>
<dbReference type="FunFam" id="3.40.50.720:FF:000084">
    <property type="entry name" value="Short-chain dehydrogenase reductase"/>
    <property type="match status" value="1"/>
</dbReference>
<dbReference type="PRINTS" id="PR00081">
    <property type="entry name" value="GDHRDH"/>
</dbReference>
<dbReference type="SUPFAM" id="SSF51735">
    <property type="entry name" value="NAD(P)-binding Rossmann-fold domains"/>
    <property type="match status" value="1"/>
</dbReference>
<dbReference type="PANTHER" id="PTHR44196">
    <property type="entry name" value="DEHYDROGENASE/REDUCTASE SDR FAMILY MEMBER 7B"/>
    <property type="match status" value="1"/>
</dbReference>
<dbReference type="InterPro" id="IPR002347">
    <property type="entry name" value="SDR_fam"/>
</dbReference>
<dbReference type="STRING" id="1387353.BSF38_03472"/>
<evidence type="ECO:0000256" key="2">
    <source>
        <dbReference type="ARBA" id="ARBA00023002"/>
    </source>
</evidence>
<organism evidence="5 6">
    <name type="scientific">Paludisphaera borealis</name>
    <dbReference type="NCBI Taxonomy" id="1387353"/>
    <lineage>
        <taxon>Bacteria</taxon>
        <taxon>Pseudomonadati</taxon>
        <taxon>Planctomycetota</taxon>
        <taxon>Planctomycetia</taxon>
        <taxon>Isosphaerales</taxon>
        <taxon>Isosphaeraceae</taxon>
        <taxon>Paludisphaera</taxon>
    </lineage>
</organism>
<dbReference type="KEGG" id="pbor:BSF38_03472"/>
<keyword evidence="2 5" id="KW-0560">Oxidoreductase</keyword>
<dbReference type="GO" id="GO:0016020">
    <property type="term" value="C:membrane"/>
    <property type="evidence" value="ECO:0007669"/>
    <property type="project" value="TreeGrafter"/>
</dbReference>
<dbReference type="InterPro" id="IPR020904">
    <property type="entry name" value="Sc_DH/Rdtase_CS"/>
</dbReference>
<dbReference type="OrthoDB" id="9810734at2"/>
<dbReference type="PRINTS" id="PR00080">
    <property type="entry name" value="SDRFAMILY"/>
</dbReference>
<keyword evidence="6" id="KW-1185">Reference proteome</keyword>